<comment type="caution">
    <text evidence="2">The sequence shown here is derived from an EMBL/GenBank/DDBJ whole genome shotgun (WGS) entry which is preliminary data.</text>
</comment>
<organism evidence="2 3">
    <name type="scientific">Pseudomonas syringae</name>
    <dbReference type="NCBI Taxonomy" id="317"/>
    <lineage>
        <taxon>Bacteria</taxon>
        <taxon>Pseudomonadati</taxon>
        <taxon>Pseudomonadota</taxon>
        <taxon>Gammaproteobacteria</taxon>
        <taxon>Pseudomonadales</taxon>
        <taxon>Pseudomonadaceae</taxon>
        <taxon>Pseudomonas</taxon>
    </lineage>
</organism>
<protein>
    <recommendedName>
        <fullName evidence="4">DUF1311 domain-containing protein</fullName>
    </recommendedName>
</protein>
<accession>A0A0L1MHI0</accession>
<reference evidence="2 3" key="1">
    <citation type="submission" date="2015-06" db="EMBL/GenBank/DDBJ databases">
        <authorList>
            <person name="Hoefler B.C."/>
            <person name="Straight P.D."/>
        </authorList>
    </citation>
    <scope>NUCLEOTIDE SEQUENCE [LARGE SCALE GENOMIC DNA]</scope>
    <source>
        <strain evidence="2 3">Riq4</strain>
    </source>
</reference>
<feature type="chain" id="PRO_5005556301" description="DUF1311 domain-containing protein" evidence="1">
    <location>
        <begin position="18"/>
        <end position="140"/>
    </location>
</feature>
<dbReference type="OrthoDB" id="7064773at2"/>
<evidence type="ECO:0008006" key="4">
    <source>
        <dbReference type="Google" id="ProtNLM"/>
    </source>
</evidence>
<evidence type="ECO:0000313" key="2">
    <source>
        <dbReference type="EMBL" id="KNH27955.1"/>
    </source>
</evidence>
<keyword evidence="1" id="KW-0732">Signal</keyword>
<feature type="signal peptide" evidence="1">
    <location>
        <begin position="1"/>
        <end position="17"/>
    </location>
</feature>
<gene>
    <name evidence="2" type="ORF">ACS77_09075</name>
</gene>
<evidence type="ECO:0000256" key="1">
    <source>
        <dbReference type="SAM" id="SignalP"/>
    </source>
</evidence>
<sequence length="140" mass="15794">MKNIALLSLLLSFPVMANEFSCDEAIIEQFHKARELYLSVQSIHAKGYQNPKIAIWKSEVDKLRQKCGSISDIDLPFDRAIGTHNLYDLMGAYIDGKGIEEWQTKFSLALVCHENPGACSKYINQASPKELEDLLNSMDN</sequence>
<dbReference type="Proteomes" id="UP000036955">
    <property type="component" value="Unassembled WGS sequence"/>
</dbReference>
<proteinExistence type="predicted"/>
<dbReference type="AlphaFoldDB" id="A0A0L1MHI0"/>
<evidence type="ECO:0000313" key="3">
    <source>
        <dbReference type="Proteomes" id="UP000036955"/>
    </source>
</evidence>
<dbReference type="EMBL" id="LFQK01000015">
    <property type="protein sequence ID" value="KNH27955.1"/>
    <property type="molecule type" value="Genomic_DNA"/>
</dbReference>
<name>A0A0L1MHI0_PSESX</name>
<dbReference type="PATRIC" id="fig|317.197.peg.973"/>